<keyword evidence="1" id="KW-0732">Signal</keyword>
<feature type="chain" id="PRO_5039730133" description="WxL domain-containing protein" evidence="1">
    <location>
        <begin position="25"/>
        <end position="176"/>
    </location>
</feature>
<protein>
    <recommendedName>
        <fullName evidence="4">WxL domain-containing protein</fullName>
    </recommendedName>
</protein>
<gene>
    <name evidence="2" type="ORF">IAB98_12140</name>
</gene>
<sequence length="176" mass="18457">MKKRLVMGMMSAALIAGMVLPVHAEDNTTGGEMSVNYTQGNTYVISIPKSVTLQQGKETTAEQMKATSINLAPGAKVHVKVTEGITDGAVTLSLKNGETTDKVTSKVSLTSGGDVITENTVVAEFTGSGNDIEPTKGTGTLHFAALQDGMRAGEWEGKLEFSVSFVPAENTESTTE</sequence>
<evidence type="ECO:0000256" key="1">
    <source>
        <dbReference type="SAM" id="SignalP"/>
    </source>
</evidence>
<dbReference type="Proteomes" id="UP000886841">
    <property type="component" value="Unassembled WGS sequence"/>
</dbReference>
<feature type="signal peptide" evidence="1">
    <location>
        <begin position="1"/>
        <end position="24"/>
    </location>
</feature>
<evidence type="ECO:0000313" key="3">
    <source>
        <dbReference type="Proteomes" id="UP000886841"/>
    </source>
</evidence>
<comment type="caution">
    <text evidence="2">The sequence shown here is derived from an EMBL/GenBank/DDBJ whole genome shotgun (WGS) entry which is preliminary data.</text>
</comment>
<organism evidence="2 3">
    <name type="scientific">Candidatus Egerieimonas intestinavium</name>
    <dbReference type="NCBI Taxonomy" id="2840777"/>
    <lineage>
        <taxon>Bacteria</taxon>
        <taxon>Bacillati</taxon>
        <taxon>Bacillota</taxon>
        <taxon>Clostridia</taxon>
        <taxon>Lachnospirales</taxon>
        <taxon>Lachnospiraceae</taxon>
        <taxon>Lachnospiraceae incertae sedis</taxon>
        <taxon>Candidatus Egerieimonas</taxon>
    </lineage>
</organism>
<name>A0A9D1ELA8_9FIRM</name>
<evidence type="ECO:0008006" key="4">
    <source>
        <dbReference type="Google" id="ProtNLM"/>
    </source>
</evidence>
<dbReference type="EMBL" id="DVHU01000109">
    <property type="protein sequence ID" value="HIR94158.1"/>
    <property type="molecule type" value="Genomic_DNA"/>
</dbReference>
<accession>A0A9D1ELA8</accession>
<evidence type="ECO:0000313" key="2">
    <source>
        <dbReference type="EMBL" id="HIR94158.1"/>
    </source>
</evidence>
<reference evidence="2" key="2">
    <citation type="journal article" date="2021" name="PeerJ">
        <title>Extensive microbial diversity within the chicken gut microbiome revealed by metagenomics and culture.</title>
        <authorList>
            <person name="Gilroy R."/>
            <person name="Ravi A."/>
            <person name="Getino M."/>
            <person name="Pursley I."/>
            <person name="Horton D.L."/>
            <person name="Alikhan N.F."/>
            <person name="Baker D."/>
            <person name="Gharbi K."/>
            <person name="Hall N."/>
            <person name="Watson M."/>
            <person name="Adriaenssens E.M."/>
            <person name="Foster-Nyarko E."/>
            <person name="Jarju S."/>
            <person name="Secka A."/>
            <person name="Antonio M."/>
            <person name="Oren A."/>
            <person name="Chaudhuri R.R."/>
            <person name="La Ragione R."/>
            <person name="Hildebrand F."/>
            <person name="Pallen M.J."/>
        </authorList>
    </citation>
    <scope>NUCLEOTIDE SEQUENCE</scope>
    <source>
        <strain evidence="2">ChiSxjej1B13-7041</strain>
    </source>
</reference>
<dbReference type="AlphaFoldDB" id="A0A9D1ELA8"/>
<proteinExistence type="predicted"/>
<reference evidence="2" key="1">
    <citation type="submission" date="2020-10" db="EMBL/GenBank/DDBJ databases">
        <authorList>
            <person name="Gilroy R."/>
        </authorList>
    </citation>
    <scope>NUCLEOTIDE SEQUENCE</scope>
    <source>
        <strain evidence="2">ChiSxjej1B13-7041</strain>
    </source>
</reference>